<dbReference type="RefSeq" id="WP_089672738.1">
    <property type="nucleotide sequence ID" value="NZ_CP024845.1"/>
</dbReference>
<dbReference type="KEGG" id="hae:halTADL_1615"/>
<accession>A0A2H4Q1X1</accession>
<protein>
    <submittedName>
        <fullName evidence="1">Outer membrane lipoprotein-sorting protein</fullName>
    </submittedName>
</protein>
<organism evidence="1 2">
    <name type="scientific">Halohasta litchfieldiae</name>
    <dbReference type="NCBI Taxonomy" id="1073996"/>
    <lineage>
        <taxon>Archaea</taxon>
        <taxon>Methanobacteriati</taxon>
        <taxon>Methanobacteriota</taxon>
        <taxon>Stenosarchaea group</taxon>
        <taxon>Halobacteria</taxon>
        <taxon>Halobacteriales</taxon>
        <taxon>Haloferacaceae</taxon>
        <taxon>Halohasta</taxon>
    </lineage>
</organism>
<dbReference type="STRING" id="1073996.SAMN05444271_11376"/>
<keyword evidence="1" id="KW-0449">Lipoprotein</keyword>
<dbReference type="SUPFAM" id="SSF89392">
    <property type="entry name" value="Prokaryotic lipoproteins and lipoprotein localization factors"/>
    <property type="match status" value="1"/>
</dbReference>
<accession>A0A1H6UTP9</accession>
<dbReference type="Proteomes" id="UP000198888">
    <property type="component" value="Unassembled WGS sequence"/>
</dbReference>
<dbReference type="InterPro" id="IPR029046">
    <property type="entry name" value="LolA/LolB/LppX"/>
</dbReference>
<dbReference type="EMBL" id="FNYR01000013">
    <property type="protein sequence ID" value="SEI95783.1"/>
    <property type="molecule type" value="Genomic_DNA"/>
</dbReference>
<dbReference type="Gene3D" id="2.50.20.10">
    <property type="entry name" value="Lipoprotein localisation LolA/LolB/LppX"/>
    <property type="match status" value="1"/>
</dbReference>
<proteinExistence type="predicted"/>
<dbReference type="InterPro" id="IPR052944">
    <property type="entry name" value="Sporulation_related"/>
</dbReference>
<evidence type="ECO:0000313" key="2">
    <source>
        <dbReference type="Proteomes" id="UP000198888"/>
    </source>
</evidence>
<dbReference type="PANTHER" id="PTHR37507:SF2">
    <property type="entry name" value="SPORULATION PROTEIN YDCC"/>
    <property type="match status" value="1"/>
</dbReference>
<reference evidence="1 2" key="1">
    <citation type="submission" date="2016-10" db="EMBL/GenBank/DDBJ databases">
        <authorList>
            <person name="de Groot N.N."/>
        </authorList>
    </citation>
    <scope>NUCLEOTIDE SEQUENCE [LARGE SCALE GENOMIC DNA]</scope>
    <source>
        <strain evidence="1 2">DSM 22187</strain>
    </source>
</reference>
<gene>
    <name evidence="1" type="ORF">SAMN05444271_11376</name>
</gene>
<keyword evidence="2" id="KW-1185">Reference proteome</keyword>
<dbReference type="PANTHER" id="PTHR37507">
    <property type="entry name" value="SPORULATION PROTEIN YDCC"/>
    <property type="match status" value="1"/>
</dbReference>
<evidence type="ECO:0000313" key="1">
    <source>
        <dbReference type="EMBL" id="SEI95783.1"/>
    </source>
</evidence>
<dbReference type="AlphaFoldDB" id="A0A1H6UTP9"/>
<dbReference type="OrthoDB" id="214152at2157"/>
<dbReference type="GeneID" id="35002405"/>
<name>A0A1H6UTP9_9EURY</name>
<sequence length="353" mass="37932">MRLSGSNRGAAVLAAVVAIGLVVAGVAVGVPAAAELQQPSGDEIIEDVEQRYDEAETVTGTAEITVTNDSETKAATVDFATKEPDKFRIAGETDDGESFEAGSNGSVGWFVGEDNSYAREIPAEGDHHEYHENGDHHGMMTDPVGETVDAELVDTTEIDGEEAYVVELTPTEEATEDHHNMETTLWVSTEDSRVLQVTASDDSKEVTAEITETEFDVSVHDSTFEPPEDRVSVTSSETYESFEDLEASTDLPIPSYDDGEFEEATHFTSADGEAVIQEYETDDGEVQVITATGAEDRLSEVDDGERVTVDGEDATAVDRDDRTVVFWTDEDVTTGVVVDGSVDDAVAVAEAIR</sequence>